<dbReference type="InterPro" id="IPR013210">
    <property type="entry name" value="LRR_N_plant-typ"/>
</dbReference>
<dbReference type="Pfam" id="PF00560">
    <property type="entry name" value="LRR_1"/>
    <property type="match status" value="1"/>
</dbReference>
<feature type="compositionally biased region" description="Polar residues" evidence="8">
    <location>
        <begin position="670"/>
        <end position="679"/>
    </location>
</feature>
<dbReference type="PROSITE" id="PS50011">
    <property type="entry name" value="PROTEIN_KINASE_DOM"/>
    <property type="match status" value="1"/>
</dbReference>
<dbReference type="SMART" id="SM00220">
    <property type="entry name" value="S_TKc"/>
    <property type="match status" value="1"/>
</dbReference>
<dbReference type="GO" id="GO:0005524">
    <property type="term" value="F:ATP binding"/>
    <property type="evidence" value="ECO:0007669"/>
    <property type="project" value="UniProtKB-UniRule"/>
</dbReference>
<keyword evidence="9" id="KW-0472">Membrane</keyword>
<keyword evidence="5 7" id="KW-0547">Nucleotide-binding</keyword>
<name>A0AAV1IEP0_9CHLO</name>
<dbReference type="Pfam" id="PF07714">
    <property type="entry name" value="PK_Tyr_Ser-Thr"/>
    <property type="match status" value="1"/>
</dbReference>
<dbReference type="InterPro" id="IPR017441">
    <property type="entry name" value="Protein_kinase_ATP_BS"/>
</dbReference>
<sequence>MSNLSTWVTVTLLALIVGTSAAQQPVSGSADADKQLLLQFRNAIDNWSVFKNASGFVGWDDSTSMCLWGGVACSQAGRVTKLQLGCEHCNVKASGNLLPSLALLDQLQELHLDRNWFNGTLPPAYAYGFPSLVRMRLDFNSLTGVIPPDWGQPGAFPSLQSLNLGGNQLKGLLPEVGLGALSKLKTIGLQWNMLHGLIPDSWRNLRAETVWLRPGNYQLCGSKPVNATFELCKEVDGKCEDLHNLGPVCDLEVPATPRMMPPPTANPTMLEAVLRVEGANIIPFTANNLNIFVSAVVAQLPNVTAKDIVISQVVPVVSLNGSASQSSGRQLGTPAAWPLPAWGWAPPLPRQDGNQGQVPGYSVDASAGSSPFSSAVTIVGGRRLMASTGGQLPGGLHAVRSFRRVLADAAAASPAAPIVAPMKRPPKPALRGPGYTTAPAVNVIIGGDTEPQRQGDWVDNPAPGNPVAAPMLSAMPAGYASAPAGLVSPQVGADPPIAPRPYGTPVPGGVLIGADISMQIRTIVSGNVSQAEDMVADMAESATFRTRLQQAGLGVAHVLLVSCEPLDPEELPVRLRPPRYNVSLPVQGGIPTSSATAAPSHFPIGITIGVVLAFGGFLLAVIGVTALVITRKKRLHPSASPGRSLNEAQSTDVLKQAGGSGRLDGKVSGAGTSTGTPSHQHFGGRDSLRTLHSDMEGSGGQLLGQRSSDLRAMSDATLIARLGNEHTAGPALQQIAERQAMSMQASSSGHPNAMHGWAGADKLGKQGSSIELPSMPWSDWEVPGDQIEICKRPDGSDWELGAGAFGKVFKALRGGVQVVAVKILHDAEVGSMNFVREIAILKGCRHSNIVQFQGACVSGSKTMLVMEFVEGGDLWRNLQRPGTRVGNWRLHGRKVALDIARGLCFLHAHSIVLFDLKSHNVLLTRDGTAKIADVGLAKVLTQGYVSKLDEVAGTFAWAAPELLMGGRCSEKVDIFSFGVVLWELATCERPQRGAMRDVRVPEEVPEEVAQLMNECLSYDPKMRPSAKQIYERLSAVQSGSKGSSGPSAPSSAPQSSAQEASATGAGAAPDMPETQDEATVSSLYRELGMMQGPQKGPTPLGITRLPIKSAFDMSE</sequence>
<feature type="region of interest" description="Disordered" evidence="8">
    <location>
        <begin position="656"/>
        <end position="683"/>
    </location>
</feature>
<dbReference type="Gene3D" id="3.80.10.10">
    <property type="entry name" value="Ribonuclease Inhibitor"/>
    <property type="match status" value="1"/>
</dbReference>
<evidence type="ECO:0000256" key="9">
    <source>
        <dbReference type="SAM" id="Phobius"/>
    </source>
</evidence>
<dbReference type="InterPro" id="IPR050647">
    <property type="entry name" value="Plant_LRR-RLKs"/>
</dbReference>
<keyword evidence="4" id="KW-0677">Repeat</keyword>
<keyword evidence="9" id="KW-0812">Transmembrane</keyword>
<reference evidence="12 13" key="1">
    <citation type="submission" date="2023-10" db="EMBL/GenBank/DDBJ databases">
        <authorList>
            <person name="Maclean D."/>
            <person name="Macfadyen A."/>
        </authorList>
    </citation>
    <scope>NUCLEOTIDE SEQUENCE [LARGE SCALE GENOMIC DNA]</scope>
</reference>
<dbReference type="GO" id="GO:0005930">
    <property type="term" value="C:axoneme"/>
    <property type="evidence" value="ECO:0007669"/>
    <property type="project" value="UniProtKB-SubCell"/>
</dbReference>
<evidence type="ECO:0000256" key="5">
    <source>
        <dbReference type="ARBA" id="ARBA00022741"/>
    </source>
</evidence>
<evidence type="ECO:0000313" key="13">
    <source>
        <dbReference type="Proteomes" id="UP001314263"/>
    </source>
</evidence>
<dbReference type="PROSITE" id="PS00107">
    <property type="entry name" value="PROTEIN_KINASE_ATP"/>
    <property type="match status" value="1"/>
</dbReference>
<evidence type="ECO:0000256" key="2">
    <source>
        <dbReference type="ARBA" id="ARBA00004430"/>
    </source>
</evidence>
<dbReference type="EMBL" id="CAUYUE010000011">
    <property type="protein sequence ID" value="CAK0784900.1"/>
    <property type="molecule type" value="Genomic_DNA"/>
</dbReference>
<feature type="signal peptide" evidence="10">
    <location>
        <begin position="1"/>
        <end position="22"/>
    </location>
</feature>
<comment type="caution">
    <text evidence="12">The sequence shown here is derived from an EMBL/GenBank/DDBJ whole genome shotgun (WGS) entry which is preliminary data.</text>
</comment>
<dbReference type="AlphaFoldDB" id="A0AAV1IEP0"/>
<dbReference type="PROSITE" id="PS51450">
    <property type="entry name" value="LRR"/>
    <property type="match status" value="1"/>
</dbReference>
<dbReference type="CDD" id="cd13999">
    <property type="entry name" value="STKc_MAP3K-like"/>
    <property type="match status" value="1"/>
</dbReference>
<dbReference type="InterPro" id="IPR032675">
    <property type="entry name" value="LRR_dom_sf"/>
</dbReference>
<feature type="region of interest" description="Disordered" evidence="8">
    <location>
        <begin position="1035"/>
        <end position="1115"/>
    </location>
</feature>
<keyword evidence="9" id="KW-1133">Transmembrane helix</keyword>
<keyword evidence="3" id="KW-0433">Leucine-rich repeat</keyword>
<keyword evidence="10" id="KW-0732">Signal</keyword>
<dbReference type="SUPFAM" id="SSF56112">
    <property type="entry name" value="Protein kinase-like (PK-like)"/>
    <property type="match status" value="1"/>
</dbReference>
<evidence type="ECO:0000256" key="6">
    <source>
        <dbReference type="ARBA" id="ARBA00022840"/>
    </source>
</evidence>
<feature type="compositionally biased region" description="Low complexity" evidence="8">
    <location>
        <begin position="1037"/>
        <end position="1068"/>
    </location>
</feature>
<evidence type="ECO:0000256" key="7">
    <source>
        <dbReference type="PROSITE-ProRule" id="PRU10141"/>
    </source>
</evidence>
<proteinExistence type="predicted"/>
<dbReference type="Gene3D" id="1.10.510.10">
    <property type="entry name" value="Transferase(Phosphotransferase) domain 1"/>
    <property type="match status" value="1"/>
</dbReference>
<organism evidence="12 13">
    <name type="scientific">Coccomyxa viridis</name>
    <dbReference type="NCBI Taxonomy" id="1274662"/>
    <lineage>
        <taxon>Eukaryota</taxon>
        <taxon>Viridiplantae</taxon>
        <taxon>Chlorophyta</taxon>
        <taxon>core chlorophytes</taxon>
        <taxon>Trebouxiophyceae</taxon>
        <taxon>Trebouxiophyceae incertae sedis</taxon>
        <taxon>Coccomyxaceae</taxon>
        <taxon>Coccomyxa</taxon>
    </lineage>
</organism>
<gene>
    <name evidence="12" type="ORF">CVIRNUC_008105</name>
</gene>
<dbReference type="SMART" id="SM00369">
    <property type="entry name" value="LRR_TYP"/>
    <property type="match status" value="4"/>
</dbReference>
<dbReference type="InterPro" id="IPR011009">
    <property type="entry name" value="Kinase-like_dom_sf"/>
</dbReference>
<dbReference type="PANTHER" id="PTHR48056">
    <property type="entry name" value="LRR RECEPTOR-LIKE SERINE/THREONINE-PROTEIN KINASE-RELATED"/>
    <property type="match status" value="1"/>
</dbReference>
<evidence type="ECO:0000313" key="12">
    <source>
        <dbReference type="EMBL" id="CAK0784900.1"/>
    </source>
</evidence>
<feature type="binding site" evidence="7">
    <location>
        <position position="822"/>
    </location>
    <ligand>
        <name>ATP</name>
        <dbReference type="ChEBI" id="CHEBI:30616"/>
    </ligand>
</feature>
<feature type="domain" description="Protein kinase" evidence="11">
    <location>
        <begin position="794"/>
        <end position="1036"/>
    </location>
</feature>
<evidence type="ECO:0000256" key="4">
    <source>
        <dbReference type="ARBA" id="ARBA00022737"/>
    </source>
</evidence>
<evidence type="ECO:0000259" key="11">
    <source>
        <dbReference type="PROSITE" id="PS50011"/>
    </source>
</evidence>
<evidence type="ECO:0000256" key="10">
    <source>
        <dbReference type="SAM" id="SignalP"/>
    </source>
</evidence>
<dbReference type="InterPro" id="IPR003591">
    <property type="entry name" value="Leu-rich_rpt_typical-subtyp"/>
</dbReference>
<dbReference type="InterPro" id="IPR000719">
    <property type="entry name" value="Prot_kinase_dom"/>
</dbReference>
<comment type="subcellular location">
    <subcellularLocation>
        <location evidence="2">Cytoplasm</location>
        <location evidence="2">Cytoskeleton</location>
        <location evidence="2">Cilium axoneme</location>
    </subcellularLocation>
    <subcellularLocation>
        <location evidence="1">Membrane</location>
    </subcellularLocation>
</comment>
<keyword evidence="6 7" id="KW-0067">ATP-binding</keyword>
<dbReference type="Pfam" id="PF08263">
    <property type="entry name" value="LRRNT_2"/>
    <property type="match status" value="1"/>
</dbReference>
<evidence type="ECO:0000256" key="8">
    <source>
        <dbReference type="SAM" id="MobiDB-lite"/>
    </source>
</evidence>
<dbReference type="PANTHER" id="PTHR48056:SF81">
    <property type="entry name" value="RECEPTOR PROTEIN-TYROSINE KINASE CEPR1"/>
    <property type="match status" value="1"/>
</dbReference>
<evidence type="ECO:0000256" key="3">
    <source>
        <dbReference type="ARBA" id="ARBA00022614"/>
    </source>
</evidence>
<dbReference type="SUPFAM" id="SSF52058">
    <property type="entry name" value="L domain-like"/>
    <property type="match status" value="1"/>
</dbReference>
<evidence type="ECO:0000256" key="1">
    <source>
        <dbReference type="ARBA" id="ARBA00004370"/>
    </source>
</evidence>
<feature type="chain" id="PRO_5043976408" description="Protein kinase domain-containing protein" evidence="10">
    <location>
        <begin position="23"/>
        <end position="1115"/>
    </location>
</feature>
<dbReference type="InterPro" id="IPR001611">
    <property type="entry name" value="Leu-rich_rpt"/>
</dbReference>
<accession>A0AAV1IEP0</accession>
<dbReference type="GO" id="GO:0004672">
    <property type="term" value="F:protein kinase activity"/>
    <property type="evidence" value="ECO:0007669"/>
    <property type="project" value="InterPro"/>
</dbReference>
<dbReference type="GO" id="GO:0016020">
    <property type="term" value="C:membrane"/>
    <property type="evidence" value="ECO:0007669"/>
    <property type="project" value="UniProtKB-SubCell"/>
</dbReference>
<dbReference type="InterPro" id="IPR001245">
    <property type="entry name" value="Ser-Thr/Tyr_kinase_cat_dom"/>
</dbReference>
<keyword evidence="13" id="KW-1185">Reference proteome</keyword>
<protein>
    <recommendedName>
        <fullName evidence="11">Protein kinase domain-containing protein</fullName>
    </recommendedName>
</protein>
<feature type="transmembrane region" description="Helical" evidence="9">
    <location>
        <begin position="602"/>
        <end position="629"/>
    </location>
</feature>
<dbReference type="Proteomes" id="UP001314263">
    <property type="component" value="Unassembled WGS sequence"/>
</dbReference>